<evidence type="ECO:0000313" key="1">
    <source>
        <dbReference type="EMBL" id="QWG09696.1"/>
    </source>
</evidence>
<evidence type="ECO:0000313" key="2">
    <source>
        <dbReference type="Proteomes" id="UP000682802"/>
    </source>
</evidence>
<organism evidence="1 2">
    <name type="scientific">Flammeovirga kamogawensis</name>
    <dbReference type="NCBI Taxonomy" id="373891"/>
    <lineage>
        <taxon>Bacteria</taxon>
        <taxon>Pseudomonadati</taxon>
        <taxon>Bacteroidota</taxon>
        <taxon>Cytophagia</taxon>
        <taxon>Cytophagales</taxon>
        <taxon>Flammeovirgaceae</taxon>
        <taxon>Flammeovirga</taxon>
    </lineage>
</organism>
<gene>
    <name evidence="1" type="ORF">KM029_24155</name>
</gene>
<protein>
    <submittedName>
        <fullName evidence="1">Uncharacterized protein</fullName>
    </submittedName>
</protein>
<dbReference type="RefSeq" id="WP_158631207.1">
    <property type="nucleotide sequence ID" value="NZ_CP076129.1"/>
</dbReference>
<keyword evidence="2" id="KW-1185">Reference proteome</keyword>
<name>A0ABX8H2S2_9BACT</name>
<reference evidence="1 2" key="1">
    <citation type="submission" date="2021-05" db="EMBL/GenBank/DDBJ databases">
        <title>Comparative genomic studies on the polysaccharide-degrading batcterial strains of the Flammeovirga genus.</title>
        <authorList>
            <person name="Zewei F."/>
            <person name="Zheng Z."/>
            <person name="Yu L."/>
            <person name="Ruyue G."/>
            <person name="Yanhong M."/>
            <person name="Yuanyuan C."/>
            <person name="Jingyan G."/>
            <person name="Wenjun H."/>
        </authorList>
    </citation>
    <scope>NUCLEOTIDE SEQUENCE [LARGE SCALE GENOMIC DNA]</scope>
    <source>
        <strain evidence="1 2">YS10</strain>
    </source>
</reference>
<proteinExistence type="predicted"/>
<dbReference type="EMBL" id="CP076129">
    <property type="protein sequence ID" value="QWG09696.1"/>
    <property type="molecule type" value="Genomic_DNA"/>
</dbReference>
<accession>A0ABX8H2S2</accession>
<sequence length="51" mass="6151">MEDFATFDMNDQLLLNIDSETMDDDNNFDQNEWETQLDSLEKYELDIDEEI</sequence>
<dbReference type="Proteomes" id="UP000682802">
    <property type="component" value="Chromosome 2"/>
</dbReference>